<dbReference type="RefSeq" id="WP_191006674.1">
    <property type="nucleotide sequence ID" value="NZ_JACXAD010000024.1"/>
</dbReference>
<dbReference type="InterPro" id="IPR023476">
    <property type="entry name" value="Pep_tRNA_hydro_II_dom_sf"/>
</dbReference>
<dbReference type="Gene3D" id="3.40.1490.10">
    <property type="entry name" value="Bit1"/>
    <property type="match status" value="1"/>
</dbReference>
<evidence type="ECO:0000313" key="4">
    <source>
        <dbReference type="EMBL" id="MBD2769865.1"/>
    </source>
</evidence>
<protein>
    <recommendedName>
        <fullName evidence="1">peptidyl-tRNA hydrolase</fullName>
        <ecNumber evidence="1">3.1.1.29</ecNumber>
    </recommendedName>
</protein>
<dbReference type="Proteomes" id="UP000612233">
    <property type="component" value="Unassembled WGS sequence"/>
</dbReference>
<accession>A0A927BFD6</accession>
<gene>
    <name evidence="4" type="ORF">IC235_18400</name>
</gene>
<name>A0A927BFD6_9BACT</name>
<organism evidence="4 5">
    <name type="scientific">Hymenobacter montanus</name>
    <dbReference type="NCBI Taxonomy" id="2771359"/>
    <lineage>
        <taxon>Bacteria</taxon>
        <taxon>Pseudomonadati</taxon>
        <taxon>Bacteroidota</taxon>
        <taxon>Cytophagia</taxon>
        <taxon>Cytophagales</taxon>
        <taxon>Hymenobacteraceae</taxon>
        <taxon>Hymenobacter</taxon>
    </lineage>
</organism>
<keyword evidence="5" id="KW-1185">Reference proteome</keyword>
<dbReference type="InterPro" id="IPR002833">
    <property type="entry name" value="PTH2"/>
</dbReference>
<sequence>MKMYLLVKENAPNKLVPVVTAHASLACFREYEQEEDMQHWINSVFKKVVCKVTEAEFEQAKQVAKRVLLTESSLGGQEVCLAFSPREEYPKYFKYLRLWSPNAE</sequence>
<proteinExistence type="predicted"/>
<dbReference type="EC" id="3.1.1.29" evidence="1"/>
<dbReference type="Pfam" id="PF01981">
    <property type="entry name" value="PTH2"/>
    <property type="match status" value="1"/>
</dbReference>
<comment type="catalytic activity">
    <reaction evidence="3">
        <text>an N-acyl-L-alpha-aminoacyl-tRNA + H2O = an N-acyl-L-amino acid + a tRNA + H(+)</text>
        <dbReference type="Rhea" id="RHEA:54448"/>
        <dbReference type="Rhea" id="RHEA-COMP:10123"/>
        <dbReference type="Rhea" id="RHEA-COMP:13883"/>
        <dbReference type="ChEBI" id="CHEBI:15377"/>
        <dbReference type="ChEBI" id="CHEBI:15378"/>
        <dbReference type="ChEBI" id="CHEBI:59874"/>
        <dbReference type="ChEBI" id="CHEBI:78442"/>
        <dbReference type="ChEBI" id="CHEBI:138191"/>
        <dbReference type="EC" id="3.1.1.29"/>
    </reaction>
</comment>
<dbReference type="EMBL" id="JACXAD010000024">
    <property type="protein sequence ID" value="MBD2769865.1"/>
    <property type="molecule type" value="Genomic_DNA"/>
</dbReference>
<dbReference type="AlphaFoldDB" id="A0A927BFD6"/>
<evidence type="ECO:0000313" key="5">
    <source>
        <dbReference type="Proteomes" id="UP000612233"/>
    </source>
</evidence>
<dbReference type="GO" id="GO:0004045">
    <property type="term" value="F:peptidyl-tRNA hydrolase activity"/>
    <property type="evidence" value="ECO:0007669"/>
    <property type="project" value="UniProtKB-EC"/>
</dbReference>
<evidence type="ECO:0000256" key="3">
    <source>
        <dbReference type="ARBA" id="ARBA00048707"/>
    </source>
</evidence>
<reference evidence="4" key="1">
    <citation type="submission" date="2020-09" db="EMBL/GenBank/DDBJ databases">
        <authorList>
            <person name="Kim M.K."/>
        </authorList>
    </citation>
    <scope>NUCLEOTIDE SEQUENCE</scope>
    <source>
        <strain evidence="4">BT664</strain>
    </source>
</reference>
<evidence type="ECO:0000256" key="2">
    <source>
        <dbReference type="ARBA" id="ARBA00022801"/>
    </source>
</evidence>
<dbReference type="SUPFAM" id="SSF102462">
    <property type="entry name" value="Peptidyl-tRNA hydrolase II"/>
    <property type="match status" value="1"/>
</dbReference>
<evidence type="ECO:0000256" key="1">
    <source>
        <dbReference type="ARBA" id="ARBA00013260"/>
    </source>
</evidence>
<comment type="caution">
    <text evidence="4">The sequence shown here is derived from an EMBL/GenBank/DDBJ whole genome shotgun (WGS) entry which is preliminary data.</text>
</comment>
<keyword evidence="2" id="KW-0378">Hydrolase</keyword>
<dbReference type="PROSITE" id="PS51257">
    <property type="entry name" value="PROKAR_LIPOPROTEIN"/>
    <property type="match status" value="1"/>
</dbReference>